<reference evidence="2" key="1">
    <citation type="submission" date="2024-05" db="EMBL/GenBank/DDBJ databases">
        <title>30 novel species of actinomycetes from the DSMZ collection.</title>
        <authorList>
            <person name="Nouioui I."/>
        </authorList>
    </citation>
    <scope>NUCLEOTIDE SEQUENCE</scope>
    <source>
        <strain evidence="2">DSM 41527</strain>
    </source>
</reference>
<proteinExistence type="predicted"/>
<comment type="caution">
    <text evidence="2">The sequence shown here is derived from an EMBL/GenBank/DDBJ whole genome shotgun (WGS) entry which is preliminary data.</text>
</comment>
<accession>A0ABU2T3Y8</accession>
<keyword evidence="1" id="KW-1133">Transmembrane helix</keyword>
<feature type="transmembrane region" description="Helical" evidence="1">
    <location>
        <begin position="226"/>
        <end position="251"/>
    </location>
</feature>
<dbReference type="RefSeq" id="WP_311622876.1">
    <property type="nucleotide sequence ID" value="NZ_JAVRFE010000007.1"/>
</dbReference>
<dbReference type="Proteomes" id="UP001180551">
    <property type="component" value="Unassembled WGS sequence"/>
</dbReference>
<feature type="transmembrane region" description="Helical" evidence="1">
    <location>
        <begin position="12"/>
        <end position="36"/>
    </location>
</feature>
<feature type="transmembrane region" description="Helical" evidence="1">
    <location>
        <begin position="42"/>
        <end position="64"/>
    </location>
</feature>
<protein>
    <submittedName>
        <fullName evidence="2">Uncharacterized protein</fullName>
    </submittedName>
</protein>
<evidence type="ECO:0000256" key="1">
    <source>
        <dbReference type="SAM" id="Phobius"/>
    </source>
</evidence>
<name>A0ABU2T3Y8_9ACTN</name>
<feature type="transmembrane region" description="Helical" evidence="1">
    <location>
        <begin position="118"/>
        <end position="142"/>
    </location>
</feature>
<evidence type="ECO:0000313" key="2">
    <source>
        <dbReference type="EMBL" id="MDT0455536.1"/>
    </source>
</evidence>
<evidence type="ECO:0000313" key="3">
    <source>
        <dbReference type="Proteomes" id="UP001180551"/>
    </source>
</evidence>
<keyword evidence="3" id="KW-1185">Reference proteome</keyword>
<feature type="transmembrane region" description="Helical" evidence="1">
    <location>
        <begin position="444"/>
        <end position="463"/>
    </location>
</feature>
<keyword evidence="1" id="KW-0812">Transmembrane</keyword>
<dbReference type="EMBL" id="JAVRFE010000007">
    <property type="protein sequence ID" value="MDT0455536.1"/>
    <property type="molecule type" value="Genomic_DNA"/>
</dbReference>
<feature type="transmembrane region" description="Helical" evidence="1">
    <location>
        <begin position="418"/>
        <end position="438"/>
    </location>
</feature>
<organism evidence="2 3">
    <name type="scientific">Streptomyces mooreae</name>
    <dbReference type="NCBI Taxonomy" id="3075523"/>
    <lineage>
        <taxon>Bacteria</taxon>
        <taxon>Bacillati</taxon>
        <taxon>Actinomycetota</taxon>
        <taxon>Actinomycetes</taxon>
        <taxon>Kitasatosporales</taxon>
        <taxon>Streptomycetaceae</taxon>
        <taxon>Streptomyces</taxon>
    </lineage>
</organism>
<keyword evidence="1" id="KW-0472">Membrane</keyword>
<gene>
    <name evidence="2" type="ORF">RM550_07255</name>
</gene>
<sequence>MLDLIAEVFGALIVLAFWGVITGVVGLLAFVILRLLDPGDRWRVRAMVMSLRARLVALVILGWVRAVREAVRVRARATGRYLAWARRGFGPSADRLFPRSYAVRTAVARWYESIPAAFLLYVVKAYVLLQVTLNAGALVTGLTRGTADLWERSGQAAEAAEAHGAIITRVDTPPDVVKGFGGGGIDPLASIVATFRRVVEAIADTATPYLSALADPLGRPREATTAVVALILTVGALMAVRAVLVAVGFLAPPTRYQQAKKTAHMDPTPRFAATRALLSLRVGEARRNRPVVDLVRCLARVGYARRHYLQMAEIREPLAAPRVHLAEAERVVWSAWRTRHTAVRGVQAARFKRHAADVVGALRAVEARQDSDADTKAVFDEMARLLAKIAERYAQGRTLALLDPNDLEGVPAAVNREWVRLVILGAGVCGVAVGGAFLDLPDQVTAQVTGVSALVLAALLYGVRLAPTDLMDVVRGQSRK</sequence>